<protein>
    <submittedName>
        <fullName evidence="1">Uncharacterized protein</fullName>
    </submittedName>
</protein>
<accession>A0AAW8SWR3</accession>
<sequence length="138" mass="16493">MGMTSEASEQWVTIEKKKRGKFKHAEEKRKPQFLHSVYDLFHEVEKINLRLNGQPEANFLSLQARKWQNRMTTVAIIVIRAKDGLIRFVTEYEEPEHVKNKKFGDLRIRKSPNYLITFTAKRRCKIKVRNKERSYSVR</sequence>
<dbReference type="Proteomes" id="UP001254770">
    <property type="component" value="Unassembled WGS sequence"/>
</dbReference>
<reference evidence="1" key="1">
    <citation type="submission" date="2023-03" db="EMBL/GenBank/DDBJ databases">
        <authorList>
            <person name="Shen W."/>
            <person name="Cai J."/>
        </authorList>
    </citation>
    <scope>NUCLEOTIDE SEQUENCE</scope>
    <source>
        <strain evidence="1">B646-2</strain>
        <strain evidence="2">Y15</strain>
    </source>
</reference>
<dbReference type="Proteomes" id="UP001249240">
    <property type="component" value="Unassembled WGS sequence"/>
</dbReference>
<evidence type="ECO:0000313" key="2">
    <source>
        <dbReference type="EMBL" id="MDT2545073.1"/>
    </source>
</evidence>
<dbReference type="AlphaFoldDB" id="A0AAW8SWR3"/>
<dbReference type="EMBL" id="JARPXM010000008">
    <property type="protein sequence ID" value="MDT2538476.1"/>
    <property type="molecule type" value="Genomic_DNA"/>
</dbReference>
<dbReference type="EMBL" id="JARPXL010000011">
    <property type="protein sequence ID" value="MDT2545073.1"/>
    <property type="molecule type" value="Genomic_DNA"/>
</dbReference>
<name>A0AAW8SWR3_9ENTE</name>
<organism evidence="1 3">
    <name type="scientific">Enterococcus raffinosus</name>
    <dbReference type="NCBI Taxonomy" id="71452"/>
    <lineage>
        <taxon>Bacteria</taxon>
        <taxon>Bacillati</taxon>
        <taxon>Bacillota</taxon>
        <taxon>Bacilli</taxon>
        <taxon>Lactobacillales</taxon>
        <taxon>Enterococcaceae</taxon>
        <taxon>Enterococcus</taxon>
    </lineage>
</organism>
<evidence type="ECO:0000313" key="1">
    <source>
        <dbReference type="EMBL" id="MDT2538476.1"/>
    </source>
</evidence>
<gene>
    <name evidence="2" type="ORF">P7D69_12050</name>
    <name evidence="1" type="ORF">P7D78_10080</name>
</gene>
<evidence type="ECO:0000313" key="3">
    <source>
        <dbReference type="Proteomes" id="UP001249240"/>
    </source>
</evidence>
<dbReference type="RefSeq" id="WP_010743743.1">
    <property type="nucleotide sequence ID" value="NZ_BAAAXM010000014.1"/>
</dbReference>
<comment type="caution">
    <text evidence="1">The sequence shown here is derived from an EMBL/GenBank/DDBJ whole genome shotgun (WGS) entry which is preliminary data.</text>
</comment>
<proteinExistence type="predicted"/>